<feature type="region of interest" description="Disordered" evidence="6">
    <location>
        <begin position="329"/>
        <end position="354"/>
    </location>
</feature>
<dbReference type="STRING" id="796925.A0A137P6J8"/>
<dbReference type="PANTHER" id="PTHR46255:SF3">
    <property type="entry name" value="HOMEOBOX DOMAIN-CONTAINING PROTEIN"/>
    <property type="match status" value="1"/>
</dbReference>
<dbReference type="GO" id="GO:0005634">
    <property type="term" value="C:nucleus"/>
    <property type="evidence" value="ECO:0007669"/>
    <property type="project" value="UniProtKB-SubCell"/>
</dbReference>
<feature type="compositionally biased region" description="Low complexity" evidence="6">
    <location>
        <begin position="13"/>
        <end position="24"/>
    </location>
</feature>
<evidence type="ECO:0000256" key="1">
    <source>
        <dbReference type="ARBA" id="ARBA00023125"/>
    </source>
</evidence>
<evidence type="ECO:0000256" key="5">
    <source>
        <dbReference type="RuleBase" id="RU000682"/>
    </source>
</evidence>
<accession>A0A137P6J8</accession>
<dbReference type="GO" id="GO:0000981">
    <property type="term" value="F:DNA-binding transcription factor activity, RNA polymerase II-specific"/>
    <property type="evidence" value="ECO:0007669"/>
    <property type="project" value="InterPro"/>
</dbReference>
<evidence type="ECO:0000259" key="7">
    <source>
        <dbReference type="PROSITE" id="PS50071"/>
    </source>
</evidence>
<dbReference type="Gene3D" id="1.10.10.60">
    <property type="entry name" value="Homeodomain-like"/>
    <property type="match status" value="1"/>
</dbReference>
<dbReference type="InterPro" id="IPR001356">
    <property type="entry name" value="HD"/>
</dbReference>
<evidence type="ECO:0000256" key="2">
    <source>
        <dbReference type="ARBA" id="ARBA00023155"/>
    </source>
</evidence>
<dbReference type="OMA" id="STHAYSH"/>
<evidence type="ECO:0000313" key="9">
    <source>
        <dbReference type="Proteomes" id="UP000070444"/>
    </source>
</evidence>
<feature type="compositionally biased region" description="Basic and acidic residues" evidence="6">
    <location>
        <begin position="47"/>
        <end position="63"/>
    </location>
</feature>
<comment type="subcellular location">
    <subcellularLocation>
        <location evidence="4 5">Nucleus</location>
    </subcellularLocation>
</comment>
<feature type="compositionally biased region" description="Polar residues" evidence="6">
    <location>
        <begin position="34"/>
        <end position="46"/>
    </location>
</feature>
<keyword evidence="1 4" id="KW-0238">DNA-binding</keyword>
<name>A0A137P6J8_CONC2</name>
<proteinExistence type="predicted"/>
<keyword evidence="3 4" id="KW-0539">Nucleus</keyword>
<dbReference type="Proteomes" id="UP000070444">
    <property type="component" value="Unassembled WGS sequence"/>
</dbReference>
<keyword evidence="9" id="KW-1185">Reference proteome</keyword>
<feature type="DNA-binding region" description="Homeobox" evidence="4">
    <location>
        <begin position="76"/>
        <end position="135"/>
    </location>
</feature>
<dbReference type="SUPFAM" id="SSF46689">
    <property type="entry name" value="Homeodomain-like"/>
    <property type="match status" value="1"/>
</dbReference>
<sequence length="372" mass="40977">MNSKFEDSRSAGPRPSRSDSNPSDCHLPARDFSNLLNPQIPSSPDSASEHVHNNSEQAADKHAASSSHHNPAVVDNRPKRKRITQEQLVDLLAMFEQTNTPSFEVREQLANKLNMTNREVQVWFQNRRAKVNRAQLQQAPRFYHHGGSGMIAPHHVNLYPHPYHFVALNQTEPVVMHESMSNPSQSSRHPHHSDANMGMKFNPPSTFSSRSYRRGNTFIPAPIKVTPYTIPGTHAHTNPNPAHSPPILSPSDPSNHRISHSARTVSFSSALPSPLDSAGLSSLPSLFRDSLNIQSPTTPISAMSDLRTPNSANTRPIVSPLNTQFSKALPSPSTHAYSHPIESPSSSHFNIPSSAKLNPLPSIKELGLDRLS</sequence>
<keyword evidence="2 4" id="KW-0371">Homeobox</keyword>
<dbReference type="OrthoDB" id="6159439at2759"/>
<dbReference type="SMART" id="SM00389">
    <property type="entry name" value="HOX"/>
    <property type="match status" value="1"/>
</dbReference>
<dbReference type="PROSITE" id="PS00027">
    <property type="entry name" value="HOMEOBOX_1"/>
    <property type="match status" value="1"/>
</dbReference>
<evidence type="ECO:0000256" key="4">
    <source>
        <dbReference type="PROSITE-ProRule" id="PRU00108"/>
    </source>
</evidence>
<reference evidence="8 9" key="1">
    <citation type="journal article" date="2015" name="Genome Biol. Evol.">
        <title>Phylogenomic analyses indicate that early fungi evolved digesting cell walls of algal ancestors of land plants.</title>
        <authorList>
            <person name="Chang Y."/>
            <person name="Wang S."/>
            <person name="Sekimoto S."/>
            <person name="Aerts A.L."/>
            <person name="Choi C."/>
            <person name="Clum A."/>
            <person name="LaButti K.M."/>
            <person name="Lindquist E.A."/>
            <person name="Yee Ngan C."/>
            <person name="Ohm R.A."/>
            <person name="Salamov A.A."/>
            <person name="Grigoriev I.V."/>
            <person name="Spatafora J.W."/>
            <person name="Berbee M.L."/>
        </authorList>
    </citation>
    <scope>NUCLEOTIDE SEQUENCE [LARGE SCALE GENOMIC DNA]</scope>
    <source>
        <strain evidence="8 9">NRRL 28638</strain>
    </source>
</reference>
<feature type="region of interest" description="Disordered" evidence="6">
    <location>
        <begin position="230"/>
        <end position="261"/>
    </location>
</feature>
<dbReference type="InterPro" id="IPR052631">
    <property type="entry name" value="Paired_homeobox_Bicoid"/>
</dbReference>
<dbReference type="CDD" id="cd00086">
    <property type="entry name" value="homeodomain"/>
    <property type="match status" value="1"/>
</dbReference>
<dbReference type="AlphaFoldDB" id="A0A137P6J8"/>
<dbReference type="Pfam" id="PF00046">
    <property type="entry name" value="Homeodomain"/>
    <property type="match status" value="1"/>
</dbReference>
<organism evidence="8 9">
    <name type="scientific">Conidiobolus coronatus (strain ATCC 28846 / CBS 209.66 / NRRL 28638)</name>
    <name type="common">Delacroixia coronata</name>
    <dbReference type="NCBI Taxonomy" id="796925"/>
    <lineage>
        <taxon>Eukaryota</taxon>
        <taxon>Fungi</taxon>
        <taxon>Fungi incertae sedis</taxon>
        <taxon>Zoopagomycota</taxon>
        <taxon>Entomophthoromycotina</taxon>
        <taxon>Entomophthoromycetes</taxon>
        <taxon>Entomophthorales</taxon>
        <taxon>Ancylistaceae</taxon>
        <taxon>Conidiobolus</taxon>
    </lineage>
</organism>
<dbReference type="InterPro" id="IPR017970">
    <property type="entry name" value="Homeobox_CS"/>
</dbReference>
<dbReference type="PROSITE" id="PS50071">
    <property type="entry name" value="HOMEOBOX_2"/>
    <property type="match status" value="1"/>
</dbReference>
<feature type="compositionally biased region" description="Low complexity" evidence="6">
    <location>
        <begin position="343"/>
        <end position="354"/>
    </location>
</feature>
<evidence type="ECO:0000256" key="6">
    <source>
        <dbReference type="SAM" id="MobiDB-lite"/>
    </source>
</evidence>
<gene>
    <name evidence="8" type="ORF">CONCODRAFT_78748</name>
</gene>
<feature type="domain" description="Homeobox" evidence="7">
    <location>
        <begin position="74"/>
        <end position="134"/>
    </location>
</feature>
<evidence type="ECO:0000256" key="3">
    <source>
        <dbReference type="ARBA" id="ARBA00023242"/>
    </source>
</evidence>
<protein>
    <recommendedName>
        <fullName evidence="7">Homeobox domain-containing protein</fullName>
    </recommendedName>
</protein>
<dbReference type="PANTHER" id="PTHR46255">
    <property type="entry name" value="SHORT STATURE HOMEOBOX"/>
    <property type="match status" value="1"/>
</dbReference>
<dbReference type="EMBL" id="KQ964497">
    <property type="protein sequence ID" value="KXN70628.1"/>
    <property type="molecule type" value="Genomic_DNA"/>
</dbReference>
<dbReference type="GO" id="GO:1990837">
    <property type="term" value="F:sequence-specific double-stranded DNA binding"/>
    <property type="evidence" value="ECO:0007669"/>
    <property type="project" value="TreeGrafter"/>
</dbReference>
<evidence type="ECO:0000313" key="8">
    <source>
        <dbReference type="EMBL" id="KXN70628.1"/>
    </source>
</evidence>
<feature type="region of interest" description="Disordered" evidence="6">
    <location>
        <begin position="1"/>
        <end position="81"/>
    </location>
</feature>
<dbReference type="InterPro" id="IPR009057">
    <property type="entry name" value="Homeodomain-like_sf"/>
</dbReference>